<keyword evidence="1" id="KW-0732">Signal</keyword>
<protein>
    <submittedName>
        <fullName evidence="3">Beta-lactamase family protein</fullName>
    </submittedName>
</protein>
<evidence type="ECO:0000256" key="1">
    <source>
        <dbReference type="SAM" id="SignalP"/>
    </source>
</evidence>
<dbReference type="PANTHER" id="PTHR46825">
    <property type="entry name" value="D-ALANYL-D-ALANINE-CARBOXYPEPTIDASE/ENDOPEPTIDASE AMPH"/>
    <property type="match status" value="1"/>
</dbReference>
<organism evidence="3 4">
    <name type="scientific">Umezawaea endophytica</name>
    <dbReference type="NCBI Taxonomy" id="1654476"/>
    <lineage>
        <taxon>Bacteria</taxon>
        <taxon>Bacillati</taxon>
        <taxon>Actinomycetota</taxon>
        <taxon>Actinomycetes</taxon>
        <taxon>Pseudonocardiales</taxon>
        <taxon>Pseudonocardiaceae</taxon>
        <taxon>Umezawaea</taxon>
    </lineage>
</organism>
<evidence type="ECO:0000259" key="2">
    <source>
        <dbReference type="Pfam" id="PF00144"/>
    </source>
</evidence>
<dbReference type="InterPro" id="IPR012338">
    <property type="entry name" value="Beta-lactam/transpept-like"/>
</dbReference>
<dbReference type="PANTHER" id="PTHR46825:SF7">
    <property type="entry name" value="D-ALANYL-D-ALANINE CARBOXYPEPTIDASE"/>
    <property type="match status" value="1"/>
</dbReference>
<feature type="domain" description="Beta-lactamase-related" evidence="2">
    <location>
        <begin position="50"/>
        <end position="335"/>
    </location>
</feature>
<proteinExistence type="predicted"/>
<name>A0A9X3AJF3_9PSEU</name>
<reference evidence="3" key="1">
    <citation type="submission" date="2022-08" db="EMBL/GenBank/DDBJ databases">
        <authorList>
            <person name="Tistechok S."/>
            <person name="Samborskyy M."/>
            <person name="Roman I."/>
        </authorList>
    </citation>
    <scope>NUCLEOTIDE SEQUENCE</scope>
    <source>
        <strain evidence="3">DSM 103496</strain>
    </source>
</reference>
<dbReference type="AlphaFoldDB" id="A0A9X3AJF3"/>
<comment type="caution">
    <text evidence="3">The sequence shown here is derived from an EMBL/GenBank/DDBJ whole genome shotgun (WGS) entry which is preliminary data.</text>
</comment>
<feature type="chain" id="PRO_5040801311" evidence="1">
    <location>
        <begin position="28"/>
        <end position="370"/>
    </location>
</feature>
<sequence length="370" mass="39116">MGTMGKRVGVLGAVVGLAALTVGGTAAADADTAGRIDREVVRQSIDKATRNGAAGVQVRISEGRRGFTARAGVAEWGTDRPVPLDGRYRVGSITKVFVSVVVLQLVGEGRVDLDAPVSRYLPGLLPDGDRITVRALLQHTSGLHNFTDELPLDPAGFEGIRYQHWAPAELVALSTAKPLDFPPGTAWNYSNTNYVVAGMLVEKITGRPYAEAVERRVLQPLRLRGTSLPGDRVGIPGPHAHGYYRVGESVVDITRLNPSAAYSAGEMISTTADLDRFVEAVAKGELLKPAQAAEMKKLTAVSPHYGLGLEHRVLPCGAEVIGHSGGIPGYSSLMLSSEDGRVRLDASFTSSPEGGSLEGVAELVAEVFCD</sequence>
<dbReference type="EMBL" id="JANYMP010000039">
    <property type="protein sequence ID" value="MCS7483931.1"/>
    <property type="molecule type" value="Genomic_DNA"/>
</dbReference>
<dbReference type="InterPro" id="IPR050491">
    <property type="entry name" value="AmpC-like"/>
</dbReference>
<accession>A0A9X3AJF3</accession>
<evidence type="ECO:0000313" key="4">
    <source>
        <dbReference type="Proteomes" id="UP001141259"/>
    </source>
</evidence>
<dbReference type="Pfam" id="PF00144">
    <property type="entry name" value="Beta-lactamase"/>
    <property type="match status" value="1"/>
</dbReference>
<dbReference type="InterPro" id="IPR001466">
    <property type="entry name" value="Beta-lactam-related"/>
</dbReference>
<gene>
    <name evidence="3" type="ORF">NZH93_44460</name>
</gene>
<feature type="signal peptide" evidence="1">
    <location>
        <begin position="1"/>
        <end position="27"/>
    </location>
</feature>
<dbReference type="Gene3D" id="3.40.710.10">
    <property type="entry name" value="DD-peptidase/beta-lactamase superfamily"/>
    <property type="match status" value="1"/>
</dbReference>
<dbReference type="SUPFAM" id="SSF56601">
    <property type="entry name" value="beta-lactamase/transpeptidase-like"/>
    <property type="match status" value="1"/>
</dbReference>
<dbReference type="Proteomes" id="UP001141259">
    <property type="component" value="Unassembled WGS sequence"/>
</dbReference>
<keyword evidence="4" id="KW-1185">Reference proteome</keyword>
<dbReference type="RefSeq" id="WP_259629383.1">
    <property type="nucleotide sequence ID" value="NZ_JANYMP010000039.1"/>
</dbReference>
<evidence type="ECO:0000313" key="3">
    <source>
        <dbReference type="EMBL" id="MCS7483931.1"/>
    </source>
</evidence>